<dbReference type="SMART" id="SM00353">
    <property type="entry name" value="HLH"/>
    <property type="match status" value="1"/>
</dbReference>
<dbReference type="InterPro" id="IPR036638">
    <property type="entry name" value="HLH_DNA-bd_sf"/>
</dbReference>
<feature type="domain" description="BHLH" evidence="5">
    <location>
        <begin position="82"/>
        <end position="133"/>
    </location>
</feature>
<dbReference type="InterPro" id="IPR011598">
    <property type="entry name" value="bHLH_dom"/>
</dbReference>
<dbReference type="Proteomes" id="UP001497522">
    <property type="component" value="Chromosome 3"/>
</dbReference>
<evidence type="ECO:0000313" key="7">
    <source>
        <dbReference type="Proteomes" id="UP001497522"/>
    </source>
</evidence>
<evidence type="ECO:0000256" key="4">
    <source>
        <dbReference type="SAM" id="MobiDB-lite"/>
    </source>
</evidence>
<evidence type="ECO:0000256" key="3">
    <source>
        <dbReference type="ARBA" id="ARBA00023163"/>
    </source>
</evidence>
<proteinExistence type="predicted"/>
<dbReference type="Pfam" id="PF00010">
    <property type="entry name" value="HLH"/>
    <property type="match status" value="1"/>
</dbReference>
<evidence type="ECO:0000256" key="1">
    <source>
        <dbReference type="ARBA" id="ARBA00023015"/>
    </source>
</evidence>
<dbReference type="PANTHER" id="PTHR46684">
    <property type="entry name" value="TRANSCRIPTION FACTOR FAMA"/>
    <property type="match status" value="1"/>
</dbReference>
<keyword evidence="7" id="KW-1185">Reference proteome</keyword>
<dbReference type="PANTHER" id="PTHR46684:SF6">
    <property type="entry name" value="TRANSCRIPTION FACTOR FAMA"/>
    <property type="match status" value="1"/>
</dbReference>
<evidence type="ECO:0000313" key="6">
    <source>
        <dbReference type="EMBL" id="CAK9872826.1"/>
    </source>
</evidence>
<name>A0ABP1BCD2_9BRYO</name>
<keyword evidence="2" id="KW-0238">DNA-binding</keyword>
<reference evidence="6" key="1">
    <citation type="submission" date="2024-03" db="EMBL/GenBank/DDBJ databases">
        <authorList>
            <consortium name="ELIXIR-Norway"/>
            <consortium name="Elixir Norway"/>
        </authorList>
    </citation>
    <scope>NUCLEOTIDE SEQUENCE</scope>
</reference>
<keyword evidence="1" id="KW-0805">Transcription regulation</keyword>
<gene>
    <name evidence="6" type="ORF">CSSPJE1EN2_LOCUS15396</name>
</gene>
<dbReference type="InterPro" id="IPR044283">
    <property type="entry name" value="FAMA/SPEECHLESS/MUTE-like"/>
</dbReference>
<evidence type="ECO:0000259" key="5">
    <source>
        <dbReference type="PROSITE" id="PS50888"/>
    </source>
</evidence>
<sequence length="336" mass="36356">MNSEAAAARSGSGMNMSCSSSSSSSRTTTNRYKLLNMVPSCPWPITTHVLELQRRQEQVCQLDETVQKPRQTLLQRHQQLQSPRMTHIAVERNRRKQMNENLGTLRALMPGSYVPKGDQASIIGSAIEFVKELEQLLQCLQAQKKRRSYTSSQLNNNVMQSSTRSTSVPIVMSPSGIIIKPNLGGLLALTLQPGAAAAASSAAATAAFQDLSSTDMKLLSEAAAASESDQGLVLAAGAAAETNSKSEMANVEVKAVGSNAWIKVLAQRRSPGQLLRTMTTLEESLDLSILHCNITTVDNTVLYSFHVWIGNKCLSTVEEIAAAIQHMLQNITNSTN</sequence>
<dbReference type="SUPFAM" id="SSF47459">
    <property type="entry name" value="HLH, helix-loop-helix DNA-binding domain"/>
    <property type="match status" value="1"/>
</dbReference>
<feature type="compositionally biased region" description="Low complexity" evidence="4">
    <location>
        <begin position="9"/>
        <end position="27"/>
    </location>
</feature>
<organism evidence="6 7">
    <name type="scientific">Sphagnum jensenii</name>
    <dbReference type="NCBI Taxonomy" id="128206"/>
    <lineage>
        <taxon>Eukaryota</taxon>
        <taxon>Viridiplantae</taxon>
        <taxon>Streptophyta</taxon>
        <taxon>Embryophyta</taxon>
        <taxon>Bryophyta</taxon>
        <taxon>Sphagnophytina</taxon>
        <taxon>Sphagnopsida</taxon>
        <taxon>Sphagnales</taxon>
        <taxon>Sphagnaceae</taxon>
        <taxon>Sphagnum</taxon>
    </lineage>
</organism>
<dbReference type="Gene3D" id="4.10.280.10">
    <property type="entry name" value="Helix-loop-helix DNA-binding domain"/>
    <property type="match status" value="1"/>
</dbReference>
<evidence type="ECO:0000256" key="2">
    <source>
        <dbReference type="ARBA" id="ARBA00023125"/>
    </source>
</evidence>
<keyword evidence="3" id="KW-0804">Transcription</keyword>
<dbReference type="PROSITE" id="PS50888">
    <property type="entry name" value="BHLH"/>
    <property type="match status" value="1"/>
</dbReference>
<accession>A0ABP1BCD2</accession>
<feature type="region of interest" description="Disordered" evidence="4">
    <location>
        <begin position="1"/>
        <end position="27"/>
    </location>
</feature>
<dbReference type="EMBL" id="OZ023704">
    <property type="protein sequence ID" value="CAK9872826.1"/>
    <property type="molecule type" value="Genomic_DNA"/>
</dbReference>
<protein>
    <recommendedName>
        <fullName evidence="5">BHLH domain-containing protein</fullName>
    </recommendedName>
</protein>